<dbReference type="EMBL" id="JAMDGY010000104">
    <property type="protein sequence ID" value="MDD0993673.1"/>
    <property type="molecule type" value="Genomic_DNA"/>
</dbReference>
<gene>
    <name evidence="1" type="ORF">M5G11_24390</name>
</gene>
<comment type="caution">
    <text evidence="1">The sequence shown here is derived from an EMBL/GenBank/DDBJ whole genome shotgun (WGS) entry which is preliminary data.</text>
</comment>
<reference evidence="1 2" key="1">
    <citation type="submission" date="2022-05" db="EMBL/GenBank/DDBJ databases">
        <title>Novel Pseudomonas spp. Isolated from a Rainbow Trout Aquaculture Facility.</title>
        <authorList>
            <person name="Testerman T."/>
            <person name="Graf J."/>
        </authorList>
    </citation>
    <scope>NUCLEOTIDE SEQUENCE [LARGE SCALE GENOMIC DNA]</scope>
    <source>
        <strain evidence="1 2">ID681</strain>
    </source>
</reference>
<proteinExistence type="predicted"/>
<keyword evidence="2" id="KW-1185">Reference proteome</keyword>
<evidence type="ECO:0000313" key="2">
    <source>
        <dbReference type="Proteomes" id="UP001148203"/>
    </source>
</evidence>
<organism evidence="1 2">
    <name type="scientific">Pseudomonas fontis</name>
    <dbReference type="NCBI Taxonomy" id="2942633"/>
    <lineage>
        <taxon>Bacteria</taxon>
        <taxon>Pseudomonadati</taxon>
        <taxon>Pseudomonadota</taxon>
        <taxon>Gammaproteobacteria</taxon>
        <taxon>Pseudomonadales</taxon>
        <taxon>Pseudomonadaceae</taxon>
        <taxon>Pseudomonas</taxon>
    </lineage>
</organism>
<sequence>MVILLRSGFIWPGELVSQDFIARVTWARVESVYPYWYSSVVTFPSFSPPTIPPASAADLTIAKDSSATERSIAFHPTEKARVKSPHYKDNEHYDHHADCEWMLPDEDEGSDVPLPGETELQTRTRLAKRQLTSVIDIFVPPTQPEQPVVRPPRAAPGDEDEVVAIRRRGGGGAEGTRSDRKHRSGDLRELVNYYHDTREALKDLFPEVTINVTGRGEIPLRSYFKKVAWARPDTAGYVYNGGGRIEPREGAGFVFNFYDKVTDKDASLQVSDEVMTQHRSRRYVNEILDQARLVRYFTFYFLGTFTYHEASDTMVAQVTDLRCLAIDLGPLRN</sequence>
<dbReference type="RefSeq" id="WP_273912870.1">
    <property type="nucleotide sequence ID" value="NZ_JAMDGX010000071.1"/>
</dbReference>
<name>A0ABT5NZN6_9PSED</name>
<evidence type="ECO:0000313" key="1">
    <source>
        <dbReference type="EMBL" id="MDD0993673.1"/>
    </source>
</evidence>
<protein>
    <recommendedName>
        <fullName evidence="3">ATPase</fullName>
    </recommendedName>
</protein>
<evidence type="ECO:0008006" key="3">
    <source>
        <dbReference type="Google" id="ProtNLM"/>
    </source>
</evidence>
<dbReference type="Proteomes" id="UP001148203">
    <property type="component" value="Unassembled WGS sequence"/>
</dbReference>
<accession>A0ABT5NZN6</accession>